<protein>
    <recommendedName>
        <fullName evidence="1">Type I restriction enzyme R protein C-terminal domain-containing protein</fullName>
    </recommendedName>
</protein>
<dbReference type="RefSeq" id="WP_188627883.1">
    <property type="nucleotide sequence ID" value="NZ_BMIL01000013.1"/>
</dbReference>
<dbReference type="Proteomes" id="UP000651668">
    <property type="component" value="Unassembled WGS sequence"/>
</dbReference>
<dbReference type="Pfam" id="PF12008">
    <property type="entry name" value="EcoR124_C"/>
    <property type="match status" value="1"/>
</dbReference>
<name>A0A916XJ75_9SPHI</name>
<evidence type="ECO:0000259" key="1">
    <source>
        <dbReference type="Pfam" id="PF12008"/>
    </source>
</evidence>
<gene>
    <name evidence="2" type="ORF">GCM10011387_31290</name>
</gene>
<dbReference type="InterPro" id="IPR022625">
    <property type="entry name" value="TypeI_RM_Rsu_C"/>
</dbReference>
<accession>A0A916XJ75</accession>
<evidence type="ECO:0000313" key="2">
    <source>
        <dbReference type="EMBL" id="GGC75306.1"/>
    </source>
</evidence>
<reference evidence="2" key="2">
    <citation type="submission" date="2020-09" db="EMBL/GenBank/DDBJ databases">
        <authorList>
            <person name="Sun Q."/>
            <person name="Zhou Y."/>
        </authorList>
    </citation>
    <scope>NUCLEOTIDE SEQUENCE</scope>
    <source>
        <strain evidence="2">CGMCC 1.15343</strain>
    </source>
</reference>
<dbReference type="EMBL" id="BMIL01000013">
    <property type="protein sequence ID" value="GGC75306.1"/>
    <property type="molecule type" value="Genomic_DNA"/>
</dbReference>
<organism evidence="2 3">
    <name type="scientific">Pedobacter quisquiliarum</name>
    <dbReference type="NCBI Taxonomy" id="1834438"/>
    <lineage>
        <taxon>Bacteria</taxon>
        <taxon>Pseudomonadati</taxon>
        <taxon>Bacteroidota</taxon>
        <taxon>Sphingobacteriia</taxon>
        <taxon>Sphingobacteriales</taxon>
        <taxon>Sphingobacteriaceae</taxon>
        <taxon>Pedobacter</taxon>
    </lineage>
</organism>
<proteinExistence type="predicted"/>
<keyword evidence="3" id="KW-1185">Reference proteome</keyword>
<feature type="domain" description="Type I restriction enzyme R protein C-terminal" evidence="1">
    <location>
        <begin position="10"/>
        <end position="90"/>
    </location>
</feature>
<sequence>MPHITNAYNVTPTFAAFWDKERVGAFDQLVAEERLKPKELQVVIENYLYTEQEPLGDEIVNMLEEKPKILTRRNTIDRVLEKVKKFVNTFFDGVNNKAA</sequence>
<comment type="caution">
    <text evidence="2">The sequence shown here is derived from an EMBL/GenBank/DDBJ whole genome shotgun (WGS) entry which is preliminary data.</text>
</comment>
<reference evidence="2" key="1">
    <citation type="journal article" date="2014" name="Int. J. Syst. Evol. Microbiol.">
        <title>Complete genome sequence of Corynebacterium casei LMG S-19264T (=DSM 44701T), isolated from a smear-ripened cheese.</title>
        <authorList>
            <consortium name="US DOE Joint Genome Institute (JGI-PGF)"/>
            <person name="Walter F."/>
            <person name="Albersmeier A."/>
            <person name="Kalinowski J."/>
            <person name="Ruckert C."/>
        </authorList>
    </citation>
    <scope>NUCLEOTIDE SEQUENCE</scope>
    <source>
        <strain evidence="2">CGMCC 1.15343</strain>
    </source>
</reference>
<dbReference type="AlphaFoldDB" id="A0A916XJ75"/>
<evidence type="ECO:0000313" key="3">
    <source>
        <dbReference type="Proteomes" id="UP000651668"/>
    </source>
</evidence>